<dbReference type="OMA" id="ANAPEYC"/>
<sequence>MGRPWASLAALLLIIGVQRCLAASPYFISFTAQPAGPAPPSDARVFEALAQITVFVQASGPVAPLGGVAVTLTLNDATAAVLKGDTVAITSAAGVATFSNVFVTSTGTYRMLAYAYGMEGGSEAVSVESDPFTISDATPNTFGISTDVTGSYTAGDSITFALSGADQGGDVHVTVDSPVELIGTTKQSPADPVTFNDLVITTAGTGYQLIAYASGYRPITSNTFNVIPKAANALQFSVSPSSAYSRASFDSQPTVIAVDQFGNTDEGFVDDVTLTVATDSCATLYGTTVETAALGEASFVGLSIDKAGTYRLRATEPGGLTGLSEAFSIWRGLGEGVEWVIEPPNPMYVGESATVKVRLVDVGGNPLYDSKSASGEGYTVQMSLDGGGGPPTLTGTTDMYGEATFTVAMIATGTGDQWRAVCTTTVCGGASALSASFDTEYKNASIIASQPSTIMEGHSTTYWVRLGTQPSDTVVIDITSNATTPPQEVTVSPTQLTFSTESWFRRQYVTVTGVDGSVSGGTSLRAALSHDPSTSADLAYKNPGPHRAYRGALTDVSNSGELYIDVLSDDTYAVIIEPPAMSIIEGTSGTYTIYATAPPPADVIISLTVSGVDPTRITANPAPVTISAGSTAGVNVTVNALAYTDPHGERVQYDITHAVTSPLTGAPPIFPPDGKFHVSVLDDKTAGIVVSENALIAQEDTTSAAQFTVELEGAASGTVTVNVNCPAPEVTPSATSVQWLTGDTSAKTVTLDVGPYATRWPMTVDVFCDLTAVAPSDSRFNGLNANFVPGSRVHVKVVKTLCDTANGEYGPDCADCPAGESCGNTTTPCADGEYNDALNIKTFCLPCPAGSQCFDKTAAPAACNPGFYSLGRATACTECPAGFFCPRVDAQPIPCPLGTMSAAQATLCVPCVAREACPDPKLPKVTCSAPDYSLPGDLACRPCPPGHECGDPAQPPDPCLPGRYSTGGQTSCDTCAAGTMCPEFDQAVTVACSTGTYSAANSAHCLPCPAGSSCTALSATLCTAPNYSLGGASACTPCPDGHFCPSANYQPQQCRAGTYSNTPVTGCANCNAGYLCQGGSTDPDTDLVPLGFSYLAGTPRYAVPCPPGESGGGGANTACGACLAGYWCPAATRAINGDLLCRRGHVCPTGTGSLDGGDSSIPAGTACPAGTYNPTPGQSNWATDCLACPAGRWCRGASRDAMTPCPIGYYCRAGTTPADNSPVAPTGGKYSGKRGGLSDPSHFLDCPAGHYCDPADPKWNSGEVGLLAPIPCDPGTYNPDSGQGPSSSCVQCDAGKACPFFGMASASVNCSAGYYCPLAGSIPGTRWPQEFPCPRGTYLDAIDGEDPADCVDCPAGKVCALGTGGPAFPPQPCPIGHYCPLRTEYPTQNPCDPGTYSPYTGLTHDGQCLGCPPGFFCSGGKAAPDGPCAKGHFCPANTTDPLANPCPSGRYTTRTDLIQEADCDYCPEGMYCLAGTVYPIPCPEATSNMASFSINRGVTGVWDLTTRHPAPPSYVPNTDNQCAVCPPGYYCLEGVPLPQPCGKGYYSREGQTGCTACVLGHYCDSDTTPAENVTGPSSAWTECPGGTLCDVTGVDHRPTLNTRPCPRGYYCPQGDTAAQPCLAGTYNPYPGQDSNAACLQAPAGKYVSAAGSFEPDGLCAPNKYCDGGSDVADEHNCLAGTYRDYYGGKDQTDCGQCLSGFYCPDGAGRTDCTAGNYCPPGSPTVTPCPAGKFGNVTNLRDEDMCTPCTPGKYCQSTGLREPEGDCDAGHTCLGGASQPDPSDNVTGTICTPGGYCTAGSSLKDFCDPGTYNPDPGGESQANCTNCPGGFYCGGSNEAQPSGECLPGYYCTGSASKPTQIEASPGHFTRSGFDAELDCPTGTYNALSARDECAPCKPRKMCDTVGMTDGVDCSDNAACPLGSDAEIPCPPGTYANTSVAPYAHEEECLKCPPGQFCAGTGMTEATIVDADCTAGHFCTGGSATATPPFLTAAGGPCPMGFTCEVGSTAPTPCERGQYLDLTQQTSPLACKPCPGGSYCYGIGLALPAGLCPEGWYCPTGSPYGQVQPKEFRCGTGKRCPLGSAAEEDCPAGTYNPDEEAASCLVCPSGFFCVAGLDTYATSQCDAGHYCPEGTQLSNQYACPIGTYNSQNQTKSIVGCVPCDPGNFCDSAGSDSVQGPCQQGHYCVGGATGSAPTDVVTEGGAECVASTYCPTGSTGPYICDYGQYCATNGLDAPDGPCLAGYYCDGGAIFNNENDCPPGAYCPEGSGREVLCPPGSFSNDTRNEELSDCDNCPAGEYCADRGLTEPTGNCTAGFFCLENSTWHQPSGGECPEGHACPEASPAAVPCTNGEYQPFKGQSTCIDCPQGFTCNGTDAFECQGGYYCPVRTPNATGAECPIGTYNNFTARWEVSQCVDCPPGKYCDATALAYPVDDCTEGYYCEGGTTSSTPTSAAENGFQCTNAYTCPEGSTQPTPCPNGVFCNGSGTPLGTCSAGYVCKQLAEQNNPGGTIDVNQCPSDNTTGPPVRAYGECPVGHYCEEGTSDPVRCPAGRYRDTEQATGVLDCTECDEAQYCWGTAQTAITGDCEAGFFCPAGSKSSTQFLCYAGHSCAGNNAFPDPCSPQEYQDWVGQLSCKTCPPGFVCATDGLTAPVACPQGQYCEGSTDTPLDCPVGTYGALEHLTNSSECAECSPGKYCSAPRLTSPGPDCDAGYYCRWGSDTATPAPTYCPPPTAAGAANVSCIPGRECPSGMYCPAGSAAPLPCPPGTTGSPEGSSVPGDCGDCPAGFFCSSTGTPIPCDMGFVCYNRSETPTPTVNIPSPPVQGIICPFGYYCPAGTLTELLCVAPTYSDAEGLGECLGCPAGFYCNVDAMSNGTEFVCPKGNYCPFNVTTPIPCPPGTFADAEALTSPDDCSICPRGYYCDTDGQSSPAGPCDAGFICMEGSQDPQPFHANYTQPTTPFPPVTTTAAPTVGPPVYTGPEFIVVWPPPPEGWPVGGGLCPVGFYCPQGTDNPIPCPFGTFGNETAQSDETVACTSCPPGRYCGDANLTNPTGTGPCDPGYFCVGGAKSSHPTDRTAPPLFTGNICPEGSFCPDGTDTAFPCPNNTFADVKGLEQCNDCPPRTYCQPEGHSRYQPCPDRLYCPGGGADPQPCPPGSYTSFTVKNLAEDAECTECEKKYNQTTRVWQSQYCDQGKMMGPCEAGYVCFKGVGPSPRPGLNISDNEQFGVIGIQYGGLCPSGHYCPEGTIEPVPCEPGTGRFQPGASKREDCIKCPAGSYCAKHMTIPELCPPGTYCPQPSQRPTKCPKGTYNDRSNGTDISFCLPCPAGYFCPMDGHPTYINYPCPVGHYCTSPLPSSVCGMPDNPDPFACGTIEPEPCPVGTLANFTGAANVTGCDPCPAGFFCDASRTLNAVYESCPNGTYCPPDTIVYVRKDRELTVTLVDDRIIDPSTQYALQLVYKQPTPSKETPRPLEEMEGGEGESTAKGVLEVPFPPEVHPNTIDSVVLTLIGGKQQEFTAKKFSVSVSLLTITLYDDIIESGQRYSSRLVFNQGVRRPPETEDILGPPSQPTETGILRVTLTCPDVPPRPKYCPDASTVQGIALTPNDGTEEFTVMGAEPITCAGGTFCPVNSGAEQPCPPGYYCPPESPFPLDCPQGYFCEGMSSGYAAYPEPCPVGKRAVLGIYNRSSEDVACEDCPPGYYTNETASLNCTPCEPGYVCEGGTSIIVKEVEALSIRSIGDPPEVETTINNGYICPVGFYCPTGSAWPFPCIPGTYNDQEGRRNVTDCRKCTAGNFNHRSGQTGCLPCGLTSTSTEGATTCDCVGANRAYQILDGRCVCRPGYRFYDEELNDASTVDSPIECQPIVLPRCDGPRTSGIYQMDTTARDSITGECEDLGNCPNCPEGRGRLLVETGVCDCDLKENPDIVCDEQCRNEMSELYIRGEELVFVNRTTGEQLAVPLITLFTGGVLSGKLVCDLLGDDIVTLTDTINCTVSFQAISGAGIQGLFGSPTGLLEDLLEDYCRRTDCTNDGANGTTGNVTRRLASSGIEMLGHYRRYDEFGYAYQRSVQAVSAAGTDRRMLKDILMEDEHDHYLMDEEHQERRLQTQNATRVAYFPNLASSLSGDPSILDPTQCLELGSTMIWSIIERVYPVYISNSLLNSNPNFDVAPFLKLQEEMELSSEVPDLKLFAYTFQQPGVFVFGASSNTAHQTVIAVLPRGQSCAADVPQPQSIESLVNFRILQSEEVAVLPNVIFIGCLMGGLIGLVLVLMCLSTYLKKLVFKERLKAGLAGQDWSFGVKKNAIDKTKVAVEDIVKGYAEKDEELKAAYEAYKMRVTAMGPDDLQPYLKDYQLSVIDPRLFQAAYEKLVMHHQDARKRFGDQEQLIEDESNAILDEAAALRNALMERIAEALAKMEGIGVTLGKEEGLLTELSSRIDPIYSPDILREAEPEKAEESFLEQIGGGEVVDHLEMLEQSLQMETNQVDQLNKIETALATTQDERERRRLLEVYNDLIARMQDDLSNQKEKKINEMKEQVAQRQQHLKEAREERSDKEDKREEQETRQTDEMNRLKDRHLQEAREEAQQNLEEAVAIANDQLAEGDRKRAELAKTYQQRLDEAGDDQAAKEVIMAEYAEQSQLLEQQLEEERLRQFEQLQAKMAQRAAERRSKQKEEEDRTRSGHQAAKVNADGTLIDAKINEARAQHENEVAALVDATTLQNRKQAETLKQLYKDRVEMRKEQMKNQLQKALDNVKGNTPEAQAERKRLQAEFEQQMHGMEDMLNRERDAQLEQLERKMKERLEKRKAAMQKRQEGDVAYLEKEKQIAAAESEVLNRHERDRAELESEHRAKIEDLNRDKNLQLNEAIVSDQAAMNSDIKRLELQLQDTTDPAERAALQETIDQLKTEIEQHRAQAAREIDESLREELALLDEEYLKQLAAMQERQAGEVALMAAQKVEAVAAARQLADEDKAAELVVRQGVDEEALGEQLQWEDKRQNEELALQLDAVRNETLMEEDAKVKEQLQELEATITDPVLQEQERQQILAEHEQNIARLNDLLDQERLKQEGDMMARIAKQREQRMAALKSKQAAEQDALKAQQEQERVAADLQRQQEAEKRALQEDIRNEAFQQQVQEEQLQAQKLREAAEDIHGRIQRSMGRHVASGMFRDEEGYGRDELETKEAERERIITQWRSQMARQADNIEEERMKQQVQLKQKLEQRRQRLTAEQAAKQQRLKSEQAVERQEVREKLDAQKREEQAISNEVFARGRVGEGGGAVSELTARLQNAAAMVMMKQAEDKFKEEMQELKEKHKQETKETDSGTMKEVERAQKELDEVKAKAAQEVEKQRVKLEVELKVKTANATTDAEKSQLLEEHNRKMAEIEETVSKERSRQEEQLQEKLAARRAAAREKQAKLKAQQDKEFSEKKLQLEREKQELQSDMQREAEEDLKNALVTKTGNLDEIVAKLKAAMGERHQREMQGRVALQYKERTEKLRFFIDEQQRQKEAKMIEFNQEYERRKEVLVQQREQERQEKMQRALERAKPKSSDALGEGLEDDESDEESEEELELKKRSVADEIRELEQERQQKEKEFRDMIQQDFDKAVEEEGEEIGKEQEEDVWNLRDRQLNELITGLQDFATRGNLQAKKWIIESNEERKSLDAKREKRRQEQRAKLAAIELEMRKKEEDARRQIEQQMKELQERMDKERDRAALQADQRLKEQRAKAIQERQQAQERYLQSVKEMDGDLRRRILEQHRSEVKALERALDIERQRQLKKTKERLDAKRRQKEAALYGDQLRQFQQGAEELRRKQQELLERQQKEREKEMEMGQRIKERRSSIKAGKEWLQKARRSSEERKRRASLAMEEDTSPLSSAGAARKVTMGLEEDSEGESSASGSELSPTARMAAGMRRKSVEVMRQLRGKQIATKIRQLRILLEQLFALEERHRRMSRQQTAGGAPVSITSVKRSSATGGQQLSAGFASAVLSSSQEGRGSVLKPPSSPRGAVQSSEYGGSAAGAGARAAAARGSLDMPRDLSSVTKTMGQVSNLIHMIGRAGRTGGNRRASMMPPA</sequence>
<dbReference type="SUPFAM" id="SSF57184">
    <property type="entry name" value="Growth factor receptor domain"/>
    <property type="match status" value="4"/>
</dbReference>
<feature type="region of interest" description="Disordered" evidence="2">
    <location>
        <begin position="3459"/>
        <end position="3480"/>
    </location>
</feature>
<evidence type="ECO:0008006" key="6">
    <source>
        <dbReference type="Google" id="ProtNLM"/>
    </source>
</evidence>
<dbReference type="PhylomeDB" id="A0A0G4H3B6"/>
<feature type="coiled-coil region" evidence="1">
    <location>
        <begin position="4888"/>
        <end position="4927"/>
    </location>
</feature>
<dbReference type="Proteomes" id="UP000041254">
    <property type="component" value="Unassembled WGS sequence"/>
</dbReference>
<feature type="compositionally biased region" description="Basic and acidic residues" evidence="2">
    <location>
        <begin position="5360"/>
        <end position="5439"/>
    </location>
</feature>
<dbReference type="VEuPathDB" id="CryptoDB:Vbra_19445"/>
<feature type="compositionally biased region" description="Basic and acidic residues" evidence="2">
    <location>
        <begin position="4659"/>
        <end position="4674"/>
    </location>
</feature>
<evidence type="ECO:0000256" key="3">
    <source>
        <dbReference type="SAM" id="SignalP"/>
    </source>
</evidence>
<feature type="compositionally biased region" description="Low complexity" evidence="2">
    <location>
        <begin position="5886"/>
        <end position="5895"/>
    </location>
</feature>
<feature type="coiled-coil region" evidence="1">
    <location>
        <begin position="5004"/>
        <end position="5147"/>
    </location>
</feature>
<keyword evidence="1" id="KW-0175">Coiled coil</keyword>
<evidence type="ECO:0000256" key="2">
    <source>
        <dbReference type="SAM" id="MobiDB-lite"/>
    </source>
</evidence>
<feature type="compositionally biased region" description="Basic and acidic residues" evidence="2">
    <location>
        <begin position="5805"/>
        <end position="5852"/>
    </location>
</feature>
<keyword evidence="5" id="KW-1185">Reference proteome</keyword>
<feature type="region of interest" description="Disordered" evidence="2">
    <location>
        <begin position="5219"/>
        <end position="5239"/>
    </location>
</feature>
<feature type="compositionally biased region" description="Basic and acidic residues" evidence="2">
    <location>
        <begin position="5518"/>
        <end position="5541"/>
    </location>
</feature>
<dbReference type="STRING" id="1169540.A0A0G4H3B6"/>
<feature type="chain" id="PRO_5005190924" description="TNFR-Cys domain-containing protein" evidence="3">
    <location>
        <begin position="23"/>
        <end position="6065"/>
    </location>
</feature>
<dbReference type="PANTHER" id="PTHR46104">
    <property type="entry name" value="GENE 9195-RELATED-RELATED"/>
    <property type="match status" value="1"/>
</dbReference>
<dbReference type="Gene3D" id="2.10.50.10">
    <property type="entry name" value="Tumor Necrosis Factor Receptor, subunit A, domain 2"/>
    <property type="match status" value="5"/>
</dbReference>
<dbReference type="OrthoDB" id="347037at2759"/>
<name>A0A0G4H3B6_VITBC</name>
<feature type="compositionally biased region" description="Basic and acidic residues" evidence="2">
    <location>
        <begin position="5230"/>
        <end position="5239"/>
    </location>
</feature>
<gene>
    <name evidence="4" type="ORF">Vbra_19445</name>
</gene>
<feature type="region of interest" description="Disordered" evidence="2">
    <location>
        <begin position="5805"/>
        <end position="5905"/>
    </location>
</feature>
<feature type="region of interest" description="Disordered" evidence="2">
    <location>
        <begin position="4529"/>
        <end position="4567"/>
    </location>
</feature>
<feature type="region of interest" description="Disordered" evidence="2">
    <location>
        <begin position="5771"/>
        <end position="5791"/>
    </location>
</feature>
<evidence type="ECO:0000256" key="1">
    <source>
        <dbReference type="SAM" id="Coils"/>
    </source>
</evidence>
<accession>A0A0G4H3B6</accession>
<proteinExistence type="predicted"/>
<dbReference type="SMART" id="SM01411">
    <property type="entry name" value="Ephrin_rec_like"/>
    <property type="match status" value="39"/>
</dbReference>
<protein>
    <recommendedName>
        <fullName evidence="6">TNFR-Cys domain-containing protein</fullName>
    </recommendedName>
</protein>
<feature type="region of interest" description="Disordered" evidence="2">
    <location>
        <begin position="5299"/>
        <end position="5319"/>
    </location>
</feature>
<feature type="region of interest" description="Disordered" evidence="2">
    <location>
        <begin position="5518"/>
        <end position="5568"/>
    </location>
</feature>
<keyword evidence="3" id="KW-0732">Signal</keyword>
<evidence type="ECO:0000313" key="5">
    <source>
        <dbReference type="Proteomes" id="UP000041254"/>
    </source>
</evidence>
<feature type="region of interest" description="Disordered" evidence="2">
    <location>
        <begin position="5985"/>
        <end position="6008"/>
    </location>
</feature>
<dbReference type="PANTHER" id="PTHR46104:SF1">
    <property type="entry name" value="GENE 9195-RELATED"/>
    <property type="match status" value="1"/>
</dbReference>
<evidence type="ECO:0000313" key="4">
    <source>
        <dbReference type="EMBL" id="CEM37955.1"/>
    </source>
</evidence>
<dbReference type="InParanoid" id="A0A0G4H3B6"/>
<organism evidence="4 5">
    <name type="scientific">Vitrella brassicaformis (strain CCMP3155)</name>
    <dbReference type="NCBI Taxonomy" id="1169540"/>
    <lineage>
        <taxon>Eukaryota</taxon>
        <taxon>Sar</taxon>
        <taxon>Alveolata</taxon>
        <taxon>Colpodellida</taxon>
        <taxon>Vitrellaceae</taxon>
        <taxon>Vitrella</taxon>
    </lineage>
</organism>
<feature type="signal peptide" evidence="3">
    <location>
        <begin position="1"/>
        <end position="22"/>
    </location>
</feature>
<feature type="region of interest" description="Disordered" evidence="2">
    <location>
        <begin position="4653"/>
        <end position="4679"/>
    </location>
</feature>
<feature type="region of interest" description="Disordered" evidence="2">
    <location>
        <begin position="5353"/>
        <end position="5439"/>
    </location>
</feature>
<feature type="coiled-coil region" evidence="1">
    <location>
        <begin position="4727"/>
        <end position="4848"/>
    </location>
</feature>
<dbReference type="EMBL" id="CDMY01000964">
    <property type="protein sequence ID" value="CEM37955.1"/>
    <property type="molecule type" value="Genomic_DNA"/>
</dbReference>
<dbReference type="InterPro" id="IPR009030">
    <property type="entry name" value="Growth_fac_rcpt_cys_sf"/>
</dbReference>
<reference evidence="4 5" key="1">
    <citation type="submission" date="2014-11" db="EMBL/GenBank/DDBJ databases">
        <authorList>
            <person name="Zhu J."/>
            <person name="Qi W."/>
            <person name="Song R."/>
        </authorList>
    </citation>
    <scope>NUCLEOTIDE SEQUENCE [LARGE SCALE GENOMIC DNA]</scope>
</reference>
<feature type="compositionally biased region" description="Acidic residues" evidence="2">
    <location>
        <begin position="5548"/>
        <end position="5562"/>
    </location>
</feature>